<dbReference type="PANTHER" id="PTHR36120">
    <property type="entry name" value="FUCOSE ISOMERASE"/>
    <property type="match status" value="1"/>
</dbReference>
<dbReference type="EMBL" id="BARU01039317">
    <property type="protein sequence ID" value="GAH79797.1"/>
    <property type="molecule type" value="Genomic_DNA"/>
</dbReference>
<accession>X1IDM8</accession>
<organism evidence="4">
    <name type="scientific">marine sediment metagenome</name>
    <dbReference type="NCBI Taxonomy" id="412755"/>
    <lineage>
        <taxon>unclassified sequences</taxon>
        <taxon>metagenomes</taxon>
        <taxon>ecological metagenomes</taxon>
    </lineage>
</organism>
<keyword evidence="1" id="KW-0413">Isomerase</keyword>
<sequence>AESGGERAEEVLRRAEERLRNCGLEVEAGERVVWDPADAIKVAEQLSQERLNLLVVIHVTWVLDTIQYILMNTVKVPVILWALPFTETFSLACVQHFGSILWERKIPYKYVYGLPEDKEVISPIASFAFTAKVAQNLRGAKIALIGPRQTWRAAGPQDMTHEEWDLTGAFGVKIVHIEMEELIKRAEEESEKEANEALQGMKQNNRVGKVEVDEEHLIYASRVYLGIKDLFEKHNLTAAT</sequence>
<keyword evidence="3" id="KW-0175">Coiled coil</keyword>
<proteinExistence type="predicted"/>
<keyword evidence="2" id="KW-0119">Carbohydrate metabolism</keyword>
<evidence type="ECO:0000256" key="1">
    <source>
        <dbReference type="ARBA" id="ARBA00023235"/>
    </source>
</evidence>
<name>X1IDM8_9ZZZZ</name>
<dbReference type="GO" id="GO:0016861">
    <property type="term" value="F:intramolecular oxidoreductase activity, interconverting aldoses and ketoses"/>
    <property type="evidence" value="ECO:0007669"/>
    <property type="project" value="InterPro"/>
</dbReference>
<protein>
    <submittedName>
        <fullName evidence="4">Uncharacterized protein</fullName>
    </submittedName>
</protein>
<evidence type="ECO:0000256" key="2">
    <source>
        <dbReference type="ARBA" id="ARBA00023277"/>
    </source>
</evidence>
<feature type="non-terminal residue" evidence="4">
    <location>
        <position position="1"/>
    </location>
</feature>
<dbReference type="GO" id="GO:0005996">
    <property type="term" value="P:monosaccharide metabolic process"/>
    <property type="evidence" value="ECO:0007669"/>
    <property type="project" value="InterPro"/>
</dbReference>
<dbReference type="GO" id="GO:0005737">
    <property type="term" value="C:cytoplasm"/>
    <property type="evidence" value="ECO:0007669"/>
    <property type="project" value="InterPro"/>
</dbReference>
<dbReference type="InterPro" id="IPR009015">
    <property type="entry name" value="Fucose_isomerase_N/cen_sf"/>
</dbReference>
<dbReference type="PANTHER" id="PTHR36120:SF1">
    <property type="entry name" value="L-FUCOSE ISOMERASE C-TERMINAL DOMAIN-CONTAINING PROTEIN"/>
    <property type="match status" value="1"/>
</dbReference>
<reference evidence="4" key="1">
    <citation type="journal article" date="2014" name="Front. Microbiol.">
        <title>High frequency of phylogenetically diverse reductive dehalogenase-homologous genes in deep subseafloor sedimentary metagenomes.</title>
        <authorList>
            <person name="Kawai M."/>
            <person name="Futagami T."/>
            <person name="Toyoda A."/>
            <person name="Takaki Y."/>
            <person name="Nishi S."/>
            <person name="Hori S."/>
            <person name="Arai W."/>
            <person name="Tsubouchi T."/>
            <person name="Morono Y."/>
            <person name="Uchiyama I."/>
            <person name="Ito T."/>
            <person name="Fujiyama A."/>
            <person name="Inagaki F."/>
            <person name="Takami H."/>
        </authorList>
    </citation>
    <scope>NUCLEOTIDE SEQUENCE</scope>
    <source>
        <strain evidence="4">Expedition CK06-06</strain>
    </source>
</reference>
<feature type="non-terminal residue" evidence="4">
    <location>
        <position position="240"/>
    </location>
</feature>
<feature type="coiled-coil region" evidence="3">
    <location>
        <begin position="176"/>
        <end position="204"/>
    </location>
</feature>
<dbReference type="SUPFAM" id="SSF53743">
    <property type="entry name" value="FucI/AraA N-terminal and middle domains"/>
    <property type="match status" value="1"/>
</dbReference>
<evidence type="ECO:0000313" key="4">
    <source>
        <dbReference type="EMBL" id="GAH79797.1"/>
    </source>
</evidence>
<comment type="caution">
    <text evidence="4">The sequence shown here is derived from an EMBL/GenBank/DDBJ whole genome shotgun (WGS) entry which is preliminary data.</text>
</comment>
<dbReference type="AlphaFoldDB" id="X1IDM8"/>
<evidence type="ECO:0000256" key="3">
    <source>
        <dbReference type="SAM" id="Coils"/>
    </source>
</evidence>
<gene>
    <name evidence="4" type="ORF">S03H2_60961</name>
</gene>